<feature type="region of interest" description="Disordered" evidence="1">
    <location>
        <begin position="1264"/>
        <end position="1286"/>
    </location>
</feature>
<evidence type="ECO:0000256" key="1">
    <source>
        <dbReference type="SAM" id="MobiDB-lite"/>
    </source>
</evidence>
<evidence type="ECO:0000313" key="2">
    <source>
        <dbReference type="EMBL" id="CEL65298.1"/>
    </source>
</evidence>
<reference evidence="2" key="1">
    <citation type="journal article" date="2015" name="PLoS ONE">
        <title>Comprehensive Evaluation of Toxoplasma gondii VEG and Neospora caninum LIV Genomes with Tachyzoite Stage Transcriptome and Proteome Defines Novel Transcript Features.</title>
        <authorList>
            <person name="Ramaprasad A."/>
            <person name="Mourier T."/>
            <person name="Naeem R."/>
            <person name="Malas T.B."/>
            <person name="Moussa E."/>
            <person name="Panigrahi A."/>
            <person name="Vermont S.J."/>
            <person name="Otto T.D."/>
            <person name="Wastling J."/>
            <person name="Pain A."/>
        </authorList>
    </citation>
    <scope>NUCLEOTIDE SEQUENCE</scope>
    <source>
        <strain evidence="2">Liverpool</strain>
    </source>
</reference>
<feature type="region of interest" description="Disordered" evidence="1">
    <location>
        <begin position="283"/>
        <end position="303"/>
    </location>
</feature>
<proteinExistence type="predicted"/>
<sequence>MVQKARKRALTAKGTLRAYLQVQVAKLSPLVFSCPAATPLPSGSSRDGPPHPPSPSVVAGILDPRKTTAEEEDAGPQDARNELPTDTRGGNTGEGNEEGMRPLVKPPASPRFQAPSSSEESSCFPSSSPSRTFAASRSLSTPATSSSDSFPRVSRLSHVSSPLCSRSSSPPFHVDFVFYKETDFLCSGLPPFHVASSCPRSLSRKARGRKTENTGERGARVRREDRATALARNLSLSSCCRSRCLSPSVATYCERRGRQISSSRDALSPSHAVALRPRAPFCKGTSPVRRRTKREHLRKPLKRTRAARGVCSLRLSSPSDCSVESLDSPREAVQSTLPTGRRQNRNSAFRLVFRWLLALLVLGGSGPQEKGAMDAAAMLQREAPVPRSPPFASSFSMRLLEPTTCTSGYSSPSSSSNSPVSLPGSLVAIPASYVAFDPSAVSSSFSSPTPPAKSAASLCPAIPCLPQSSLRRSEMCGGFLPVLAPRDPSIEAPSPSLAVSRRRCRLPSRFPSASPSSLAGLPTSPPSPSCEWLSSLPHTHAPLSCSPPGVHTPCRWFPPRSATEAFGCTYSSPAHISVSRVYCAASEVVSASPEWNVSAMCTKDEYAGSRIFSRRLHPSRVLRQRQGTPDGTALAASMSPRPGDRLRNGLFKRFSSSSPHLAREGLPRASPLSLSSVATRLVFRLLPARWTAALSRTRALLPSSARLRGLLLGPLACSFLGASVVGGGAWLFRRWLRDTQALYRETFAFHAVRLLNRYAPSAFDAEEKAEAFRRETKELNEEFDLDMPEAFGLEQSQKVENAYLDLPALSHNAETNQTHSQFPPPFAAPTPLPRLDENEELIQEIRSLHDDVTKRIPCFTPAVKLDMLRTVLESLLQVSGGTDPAYLIQFTRLLLRHAFNVQPIEVARIFRKILEENKDSSNCVNVLLLADCVVDDLSLRRMLRPAWMFFLHDHSDRSLEAELLTRKEDMYRNFVRHFLKEVFARNLFAAFDVASASSPEAEDSLSTPQEGEEDDKRFEELLGSSKLFQTDEERMQLTWLAALARACDKQANDAEEREQRKLYDWDSEPDGLFESEEATEKEQATEKEHMEGAETRRERSCQEPAAAKVGAKEQAKEDHDEQLYEMSLKTAVATVASLNAAPSKPPSLLPLGLPEGWRLVSLTPRQAARIVAIEIRECEEVLEEEAANRKKAIEDSDGATDGNAELKRLLEVTKDVFFCGAGRLLEVTFTRETDDLFRPPLEDTIVQASNFFAESVGSLYRDLERKSQTPEEEAAARAMMETPPTPRELAEEQALKEAKEEKKKEFQQNWKSFLSDLTQKKEELKQQLLRVDPHIQRLGPASGKSAPGSLFADANSDEISPEEFTDEMLFAERAAAADARAKHLAAVLNMYHAREKAASVPAASSSVKAKANAAAQAAAFLASRGRSVHAKKQGEVGDRGSEALDEQRITKAALRAAVARAQHEEKVNEGYSKEAQEAGLPQRHSEKATRTVLALLQELEYRKFSVKQQAARQTSREDGEMDEAEMDKALGGLDELDEKSGQNEGEGEADRSRQAFKQAEREEKILQRQRALIEASKMKQTGAAEAARQLTTEIVEDALAERDKGQKAASFWSAESETLQVQSGTGAGGGARKLVTGEETTKQETSGDRARDRPLKKGQSMQSYLDQGYTLVFNTPYRADEMLRMKGMNDGLDIGTDIDDKDVGDVEEEDEDDFG</sequence>
<feature type="compositionally biased region" description="Basic and acidic residues" evidence="1">
    <location>
        <begin position="1078"/>
        <end position="1101"/>
    </location>
</feature>
<feature type="compositionally biased region" description="Polar residues" evidence="1">
    <location>
        <begin position="1615"/>
        <end position="1624"/>
    </location>
</feature>
<protein>
    <submittedName>
        <fullName evidence="2">Uncharacterized protein</fullName>
    </submittedName>
</protein>
<feature type="region of interest" description="Disordered" evidence="1">
    <location>
        <begin position="1615"/>
        <end position="1662"/>
    </location>
</feature>
<feature type="region of interest" description="Disordered" evidence="1">
    <location>
        <begin position="1690"/>
        <end position="1715"/>
    </location>
</feature>
<feature type="region of interest" description="Disordered" evidence="1">
    <location>
        <begin position="1056"/>
        <end position="1118"/>
    </location>
</feature>
<feature type="compositionally biased region" description="Low complexity" evidence="1">
    <location>
        <begin position="115"/>
        <end position="149"/>
    </location>
</feature>
<gene>
    <name evidence="2" type="ORF">BN1204_011530</name>
</gene>
<feature type="region of interest" description="Disordered" evidence="1">
    <location>
        <begin position="1460"/>
        <end position="1486"/>
    </location>
</feature>
<feature type="compositionally biased region" description="Basic and acidic residues" evidence="1">
    <location>
        <begin position="1548"/>
        <end position="1558"/>
    </location>
</feature>
<feature type="compositionally biased region" description="Acidic residues" evidence="1">
    <location>
        <begin position="1696"/>
        <end position="1715"/>
    </location>
</feature>
<feature type="region of interest" description="Disordered" evidence="1">
    <location>
        <begin position="40"/>
        <end position="153"/>
    </location>
</feature>
<dbReference type="EMBL" id="LN714478">
    <property type="protein sequence ID" value="CEL65298.1"/>
    <property type="molecule type" value="Genomic_DNA"/>
</dbReference>
<accession>A0A0F7U676</accession>
<feature type="region of interest" description="Disordered" evidence="1">
    <location>
        <begin position="316"/>
        <end position="341"/>
    </location>
</feature>
<organism evidence="2">
    <name type="scientific">Neospora caninum (strain Liverpool)</name>
    <dbReference type="NCBI Taxonomy" id="572307"/>
    <lineage>
        <taxon>Eukaryota</taxon>
        <taxon>Sar</taxon>
        <taxon>Alveolata</taxon>
        <taxon>Apicomplexa</taxon>
        <taxon>Conoidasida</taxon>
        <taxon>Coccidia</taxon>
        <taxon>Eucoccidiorida</taxon>
        <taxon>Eimeriorina</taxon>
        <taxon>Sarcocystidae</taxon>
        <taxon>Neospora</taxon>
    </lineage>
</organism>
<feature type="compositionally biased region" description="Acidic residues" evidence="1">
    <location>
        <begin position="1065"/>
        <end position="1077"/>
    </location>
</feature>
<feature type="compositionally biased region" description="Basic residues" evidence="1">
    <location>
        <begin position="288"/>
        <end position="303"/>
    </location>
</feature>
<feature type="compositionally biased region" description="Basic and acidic residues" evidence="1">
    <location>
        <begin position="1635"/>
        <end position="1655"/>
    </location>
</feature>
<feature type="region of interest" description="Disordered" evidence="1">
    <location>
        <begin position="1532"/>
        <end position="1558"/>
    </location>
</feature>
<name>A0A0F7U676_NEOCL</name>
<feature type="compositionally biased region" description="Basic and acidic residues" evidence="1">
    <location>
        <begin position="1461"/>
        <end position="1476"/>
    </location>
</feature>